<dbReference type="InterPro" id="IPR000086">
    <property type="entry name" value="NUDIX_hydrolase_dom"/>
</dbReference>
<name>A0A2H0WUP6_9BACT</name>
<dbReference type="PANTHER" id="PTHR43046">
    <property type="entry name" value="GDP-MANNOSE MANNOSYL HYDROLASE"/>
    <property type="match status" value="1"/>
</dbReference>
<dbReference type="PANTHER" id="PTHR43046:SF12">
    <property type="entry name" value="GDP-MANNOSE MANNOSYL HYDROLASE"/>
    <property type="match status" value="1"/>
</dbReference>
<protein>
    <submittedName>
        <fullName evidence="5">NUDIX hydrolase</fullName>
    </submittedName>
</protein>
<evidence type="ECO:0000256" key="3">
    <source>
        <dbReference type="ARBA" id="ARBA00022842"/>
    </source>
</evidence>
<evidence type="ECO:0000313" key="6">
    <source>
        <dbReference type="Proteomes" id="UP000229080"/>
    </source>
</evidence>
<evidence type="ECO:0000256" key="2">
    <source>
        <dbReference type="ARBA" id="ARBA00022801"/>
    </source>
</evidence>
<dbReference type="InterPro" id="IPR020084">
    <property type="entry name" value="NUDIX_hydrolase_CS"/>
</dbReference>
<comment type="caution">
    <text evidence="5">The sequence shown here is derived from an EMBL/GenBank/DDBJ whole genome shotgun (WGS) entry which is preliminary data.</text>
</comment>
<feature type="domain" description="Nudix hydrolase" evidence="4">
    <location>
        <begin position="15"/>
        <end position="144"/>
    </location>
</feature>
<dbReference type="PROSITE" id="PS00893">
    <property type="entry name" value="NUDIX_BOX"/>
    <property type="match status" value="1"/>
</dbReference>
<keyword evidence="3" id="KW-0460">Magnesium</keyword>
<evidence type="ECO:0000259" key="4">
    <source>
        <dbReference type="PROSITE" id="PS51462"/>
    </source>
</evidence>
<organism evidence="5 6">
    <name type="scientific">Candidatus Portnoybacteria bacterium CG09_land_8_20_14_0_10_44_13</name>
    <dbReference type="NCBI Taxonomy" id="1974811"/>
    <lineage>
        <taxon>Bacteria</taxon>
        <taxon>Candidatus Portnoyibacteriota</taxon>
    </lineage>
</organism>
<dbReference type="Gene3D" id="3.90.79.10">
    <property type="entry name" value="Nucleoside Triphosphate Pyrophosphohydrolase"/>
    <property type="match status" value="1"/>
</dbReference>
<sequence>MEKTDSQSYYESLPKKPMAAGVLLFNEKDELLIVKPNYRDYWLLPGGIVEENESPKAAALREVKEEINIDLESLRFLAVDYKSPTEGSGEGMEFVFDGGHLSPALIDRIVLQEKELDEYKFASIEEALALLNVYLSKCVAKALEGIKNIAPVYLENEELA</sequence>
<dbReference type="Proteomes" id="UP000229080">
    <property type="component" value="Unassembled WGS sequence"/>
</dbReference>
<gene>
    <name evidence="5" type="ORF">COT61_04410</name>
</gene>
<reference evidence="6" key="1">
    <citation type="submission" date="2017-09" db="EMBL/GenBank/DDBJ databases">
        <title>Depth-based differentiation of microbial function through sediment-hosted aquifers and enrichment of novel symbionts in the deep terrestrial subsurface.</title>
        <authorList>
            <person name="Probst A.J."/>
            <person name="Ladd B."/>
            <person name="Jarett J.K."/>
            <person name="Geller-Mcgrath D.E."/>
            <person name="Sieber C.M.K."/>
            <person name="Emerson J.B."/>
            <person name="Anantharaman K."/>
            <person name="Thomas B.C."/>
            <person name="Malmstrom R."/>
            <person name="Stieglmeier M."/>
            <person name="Klingl A."/>
            <person name="Woyke T."/>
            <person name="Ryan C.M."/>
            <person name="Banfield J.F."/>
        </authorList>
    </citation>
    <scope>NUCLEOTIDE SEQUENCE [LARGE SCALE GENOMIC DNA]</scope>
</reference>
<comment type="cofactor">
    <cofactor evidence="1">
        <name>Mg(2+)</name>
        <dbReference type="ChEBI" id="CHEBI:18420"/>
    </cofactor>
</comment>
<dbReference type="AlphaFoldDB" id="A0A2H0WUP6"/>
<keyword evidence="2 5" id="KW-0378">Hydrolase</keyword>
<dbReference type="GO" id="GO:0016787">
    <property type="term" value="F:hydrolase activity"/>
    <property type="evidence" value="ECO:0007669"/>
    <property type="project" value="UniProtKB-KW"/>
</dbReference>
<evidence type="ECO:0000313" key="5">
    <source>
        <dbReference type="EMBL" id="PIS16347.1"/>
    </source>
</evidence>
<evidence type="ECO:0000256" key="1">
    <source>
        <dbReference type="ARBA" id="ARBA00001946"/>
    </source>
</evidence>
<proteinExistence type="predicted"/>
<dbReference type="SUPFAM" id="SSF55811">
    <property type="entry name" value="Nudix"/>
    <property type="match status" value="1"/>
</dbReference>
<dbReference type="PROSITE" id="PS51462">
    <property type="entry name" value="NUDIX"/>
    <property type="match status" value="1"/>
</dbReference>
<dbReference type="Pfam" id="PF00293">
    <property type="entry name" value="NUDIX"/>
    <property type="match status" value="1"/>
</dbReference>
<dbReference type="InterPro" id="IPR015797">
    <property type="entry name" value="NUDIX_hydrolase-like_dom_sf"/>
</dbReference>
<dbReference type="EMBL" id="PEZF01000150">
    <property type="protein sequence ID" value="PIS16347.1"/>
    <property type="molecule type" value="Genomic_DNA"/>
</dbReference>
<dbReference type="CDD" id="cd18876">
    <property type="entry name" value="NUDIX_Hydrolase"/>
    <property type="match status" value="1"/>
</dbReference>
<accession>A0A2H0WUP6</accession>